<dbReference type="AlphaFoldDB" id="A0A2V1HUY5"/>
<evidence type="ECO:0000313" key="3">
    <source>
        <dbReference type="Proteomes" id="UP000244893"/>
    </source>
</evidence>
<organism evidence="2 3">
    <name type="scientific">Amnibacterium flavum</name>
    <dbReference type="NCBI Taxonomy" id="2173173"/>
    <lineage>
        <taxon>Bacteria</taxon>
        <taxon>Bacillati</taxon>
        <taxon>Actinomycetota</taxon>
        <taxon>Actinomycetes</taxon>
        <taxon>Micrococcales</taxon>
        <taxon>Microbacteriaceae</taxon>
        <taxon>Amnibacterium</taxon>
    </lineage>
</organism>
<name>A0A2V1HUY5_9MICO</name>
<feature type="transmembrane region" description="Helical" evidence="1">
    <location>
        <begin position="170"/>
        <end position="192"/>
    </location>
</feature>
<feature type="transmembrane region" description="Helical" evidence="1">
    <location>
        <begin position="299"/>
        <end position="320"/>
    </location>
</feature>
<protein>
    <submittedName>
        <fullName evidence="2">Uncharacterized protein</fullName>
    </submittedName>
</protein>
<feature type="transmembrane region" description="Helical" evidence="1">
    <location>
        <begin position="271"/>
        <end position="293"/>
    </location>
</feature>
<reference evidence="2 3" key="1">
    <citation type="submission" date="2018-05" db="EMBL/GenBank/DDBJ databases">
        <title>Amnibacterium sp. M8JJ-5, whole genome shotgun sequence.</title>
        <authorList>
            <person name="Tuo L."/>
        </authorList>
    </citation>
    <scope>NUCLEOTIDE SEQUENCE [LARGE SCALE GENOMIC DNA]</scope>
    <source>
        <strain evidence="2 3">M8JJ-5</strain>
    </source>
</reference>
<feature type="transmembrane region" description="Helical" evidence="1">
    <location>
        <begin position="103"/>
        <end position="128"/>
    </location>
</feature>
<keyword evidence="1" id="KW-0472">Membrane</keyword>
<dbReference type="RefSeq" id="WP_116756631.1">
    <property type="nucleotide sequence ID" value="NZ_JBHUEX010000001.1"/>
</dbReference>
<comment type="caution">
    <text evidence="2">The sequence shown here is derived from an EMBL/GenBank/DDBJ whole genome shotgun (WGS) entry which is preliminary data.</text>
</comment>
<feature type="transmembrane region" description="Helical" evidence="1">
    <location>
        <begin position="37"/>
        <end position="55"/>
    </location>
</feature>
<gene>
    <name evidence="2" type="ORF">DDQ50_10225</name>
</gene>
<proteinExistence type="predicted"/>
<accession>A0A2V1HUY5</accession>
<feature type="transmembrane region" description="Helical" evidence="1">
    <location>
        <begin position="76"/>
        <end position="97"/>
    </location>
</feature>
<evidence type="ECO:0000313" key="2">
    <source>
        <dbReference type="EMBL" id="PVZ94117.1"/>
    </source>
</evidence>
<keyword evidence="1" id="KW-0812">Transmembrane</keyword>
<keyword evidence="1" id="KW-1133">Transmembrane helix</keyword>
<sequence length="339" mass="35586">MRALYITGAVLLSVVALLLSAIASGYADVPRDSPFAAIGNLPFLVMLLPNIYVIQHRLARTRYTQESQRRAADRRVLLVVGVMLAVGAVLEVVRSALFSDTLLFALATIAVATGTLVYSWFVGGVVAARTSAAAEPPRKSTLVDFYGDPYTGPDPSTNVAPILPPRHGGVALIAVAVGGLVVVGGVCLALGVELRVALAFAFGISGFLTTIAVLVVFWKPNAAMREITGESPIGGGPISRAVFQKKGDALEPDQLGRAVAYARTFVTLAPYTYAALGWFAISLGTASAVILLGSDSITGRATTSMILLPLAVIVGVYVFARQYRNAKEFVAKHPEPAST</sequence>
<keyword evidence="3" id="KW-1185">Reference proteome</keyword>
<evidence type="ECO:0000256" key="1">
    <source>
        <dbReference type="SAM" id="Phobius"/>
    </source>
</evidence>
<dbReference type="Proteomes" id="UP000244893">
    <property type="component" value="Unassembled WGS sequence"/>
</dbReference>
<dbReference type="EMBL" id="QEOP01000002">
    <property type="protein sequence ID" value="PVZ94117.1"/>
    <property type="molecule type" value="Genomic_DNA"/>
</dbReference>
<feature type="transmembrane region" description="Helical" evidence="1">
    <location>
        <begin position="198"/>
        <end position="218"/>
    </location>
</feature>